<sequence>MSLTPQSRVYLQDTWFCLQSKEAAGTMEARPMSRDRQALVARRNANHSNIACSTKSTFLHLNLDDA</sequence>
<name>A0A9W9LI83_9EURO</name>
<gene>
    <name evidence="1" type="ORF">N7482_006501</name>
</gene>
<keyword evidence="2" id="KW-1185">Reference proteome</keyword>
<dbReference type="GeneID" id="81427802"/>
<dbReference type="EMBL" id="JAPQKN010000004">
    <property type="protein sequence ID" value="KAJ5159497.1"/>
    <property type="molecule type" value="Genomic_DNA"/>
</dbReference>
<reference evidence="1" key="2">
    <citation type="journal article" date="2023" name="IMA Fungus">
        <title>Comparative genomic study of the Penicillium genus elucidates a diverse pangenome and 15 lateral gene transfer events.</title>
        <authorList>
            <person name="Petersen C."/>
            <person name="Sorensen T."/>
            <person name="Nielsen M.R."/>
            <person name="Sondergaard T.E."/>
            <person name="Sorensen J.L."/>
            <person name="Fitzpatrick D.A."/>
            <person name="Frisvad J.C."/>
            <person name="Nielsen K.L."/>
        </authorList>
    </citation>
    <scope>NUCLEOTIDE SEQUENCE</scope>
    <source>
        <strain evidence="1">IBT 26290</strain>
    </source>
</reference>
<protein>
    <submittedName>
        <fullName evidence="1">Uncharacterized protein</fullName>
    </submittedName>
</protein>
<proteinExistence type="predicted"/>
<organism evidence="1 2">
    <name type="scientific">Penicillium canariense</name>
    <dbReference type="NCBI Taxonomy" id="189055"/>
    <lineage>
        <taxon>Eukaryota</taxon>
        <taxon>Fungi</taxon>
        <taxon>Dikarya</taxon>
        <taxon>Ascomycota</taxon>
        <taxon>Pezizomycotina</taxon>
        <taxon>Eurotiomycetes</taxon>
        <taxon>Eurotiomycetidae</taxon>
        <taxon>Eurotiales</taxon>
        <taxon>Aspergillaceae</taxon>
        <taxon>Penicillium</taxon>
    </lineage>
</organism>
<evidence type="ECO:0000313" key="2">
    <source>
        <dbReference type="Proteomes" id="UP001149163"/>
    </source>
</evidence>
<dbReference type="Proteomes" id="UP001149163">
    <property type="component" value="Unassembled WGS sequence"/>
</dbReference>
<dbReference type="AlphaFoldDB" id="A0A9W9LI83"/>
<reference evidence="1" key="1">
    <citation type="submission" date="2022-11" db="EMBL/GenBank/DDBJ databases">
        <authorList>
            <person name="Petersen C."/>
        </authorList>
    </citation>
    <scope>NUCLEOTIDE SEQUENCE</scope>
    <source>
        <strain evidence="1">IBT 26290</strain>
    </source>
</reference>
<dbReference type="RefSeq" id="XP_056541055.1">
    <property type="nucleotide sequence ID" value="XM_056688626.1"/>
</dbReference>
<evidence type="ECO:0000313" key="1">
    <source>
        <dbReference type="EMBL" id="KAJ5159497.1"/>
    </source>
</evidence>
<comment type="caution">
    <text evidence="1">The sequence shown here is derived from an EMBL/GenBank/DDBJ whole genome shotgun (WGS) entry which is preliminary data.</text>
</comment>
<accession>A0A9W9LI83</accession>